<dbReference type="CDD" id="cd06579">
    <property type="entry name" value="TM_PBP1_transp_AraH_like"/>
    <property type="match status" value="1"/>
</dbReference>
<evidence type="ECO:0000256" key="5">
    <source>
        <dbReference type="ARBA" id="ARBA00023136"/>
    </source>
</evidence>
<keyword evidence="4 6" id="KW-1133">Transmembrane helix</keyword>
<dbReference type="InterPro" id="IPR001851">
    <property type="entry name" value="ABC_transp_permease"/>
</dbReference>
<gene>
    <name evidence="7" type="primary">rbsC_77</name>
    <name evidence="7" type="ORF">SDC9_208936</name>
</gene>
<dbReference type="PANTHER" id="PTHR32196">
    <property type="entry name" value="ABC TRANSPORTER PERMEASE PROTEIN YPHD-RELATED-RELATED"/>
    <property type="match status" value="1"/>
</dbReference>
<proteinExistence type="predicted"/>
<organism evidence="7">
    <name type="scientific">bioreactor metagenome</name>
    <dbReference type="NCBI Taxonomy" id="1076179"/>
    <lineage>
        <taxon>unclassified sequences</taxon>
        <taxon>metagenomes</taxon>
        <taxon>ecological metagenomes</taxon>
    </lineage>
</organism>
<evidence type="ECO:0000256" key="1">
    <source>
        <dbReference type="ARBA" id="ARBA00004651"/>
    </source>
</evidence>
<dbReference type="PANTHER" id="PTHR32196:SF72">
    <property type="entry name" value="RIBOSE IMPORT PERMEASE PROTEIN RBSC"/>
    <property type="match status" value="1"/>
</dbReference>
<dbReference type="GO" id="GO:0022857">
    <property type="term" value="F:transmembrane transporter activity"/>
    <property type="evidence" value="ECO:0007669"/>
    <property type="project" value="InterPro"/>
</dbReference>
<accession>A0A645JDF0</accession>
<evidence type="ECO:0000256" key="2">
    <source>
        <dbReference type="ARBA" id="ARBA00022475"/>
    </source>
</evidence>
<evidence type="ECO:0000256" key="6">
    <source>
        <dbReference type="SAM" id="Phobius"/>
    </source>
</evidence>
<comment type="subcellular location">
    <subcellularLocation>
        <location evidence="1">Cell membrane</location>
        <topology evidence="1">Multi-pass membrane protein</topology>
    </subcellularLocation>
</comment>
<feature type="transmembrane region" description="Helical" evidence="6">
    <location>
        <begin position="84"/>
        <end position="111"/>
    </location>
</feature>
<feature type="transmembrane region" description="Helical" evidence="6">
    <location>
        <begin position="44"/>
        <end position="63"/>
    </location>
</feature>
<comment type="caution">
    <text evidence="7">The sequence shown here is derived from an EMBL/GenBank/DDBJ whole genome shotgun (WGS) entry which is preliminary data.</text>
</comment>
<dbReference type="Pfam" id="PF02653">
    <property type="entry name" value="BPD_transp_2"/>
    <property type="match status" value="1"/>
</dbReference>
<reference evidence="7" key="1">
    <citation type="submission" date="2019-08" db="EMBL/GenBank/DDBJ databases">
        <authorList>
            <person name="Kucharzyk K."/>
            <person name="Murdoch R.W."/>
            <person name="Higgins S."/>
            <person name="Loffler F."/>
        </authorList>
    </citation>
    <scope>NUCLEOTIDE SEQUENCE</scope>
</reference>
<sequence>MFIIIAIITHIILKHTTLGRKIYAVGGNEEASVATGINVKRTKVLTYMISGLFVGLAGIMLMSRVNSGMPTAADGYELDAIASAVIGGTSFTGGLGTAFGTVIGAIILGIISNILNLIGVQTYIQSIIKGVIILVAVVLDLQSKRKRI</sequence>
<dbReference type="AlphaFoldDB" id="A0A645JDF0"/>
<evidence type="ECO:0000256" key="3">
    <source>
        <dbReference type="ARBA" id="ARBA00022692"/>
    </source>
</evidence>
<keyword evidence="5 6" id="KW-0472">Membrane</keyword>
<dbReference type="GO" id="GO:0005886">
    <property type="term" value="C:plasma membrane"/>
    <property type="evidence" value="ECO:0007669"/>
    <property type="project" value="UniProtKB-SubCell"/>
</dbReference>
<dbReference type="EMBL" id="VSSQ01137448">
    <property type="protein sequence ID" value="MPN61202.1"/>
    <property type="molecule type" value="Genomic_DNA"/>
</dbReference>
<evidence type="ECO:0000313" key="7">
    <source>
        <dbReference type="EMBL" id="MPN61202.1"/>
    </source>
</evidence>
<evidence type="ECO:0000256" key="4">
    <source>
        <dbReference type="ARBA" id="ARBA00022989"/>
    </source>
</evidence>
<name>A0A645JDF0_9ZZZZ</name>
<keyword evidence="3 6" id="KW-0812">Transmembrane</keyword>
<protein>
    <submittedName>
        <fullName evidence="7">Ribose import permease protein RbsC</fullName>
    </submittedName>
</protein>
<keyword evidence="2" id="KW-1003">Cell membrane</keyword>